<dbReference type="Pfam" id="PF00583">
    <property type="entry name" value="Acetyltransf_1"/>
    <property type="match status" value="1"/>
</dbReference>
<proteinExistence type="predicted"/>
<dbReference type="InParanoid" id="A0A7L9FLI1"/>
<dbReference type="Proteomes" id="UP000594121">
    <property type="component" value="Chromosome"/>
</dbReference>
<reference evidence="2 3" key="1">
    <citation type="submission" date="2020-10" db="EMBL/GenBank/DDBJ databases">
        <title>Thermofilum lucidum 3507LT sp. nov. a novel member of Thermofilaceae family isolated from Chile hot spring, and proposal of description order Thermofilales.</title>
        <authorList>
            <person name="Zayulina K.S."/>
            <person name="Elcheninov A.G."/>
            <person name="Toshchakov S.V."/>
            <person name="Kublanov I.V."/>
        </authorList>
    </citation>
    <scope>NUCLEOTIDE SEQUENCE [LARGE SCALE GENOMIC DNA]</scope>
    <source>
        <strain evidence="2 3">3507LT</strain>
    </source>
</reference>
<keyword evidence="2" id="KW-0808">Transferase</keyword>
<dbReference type="PROSITE" id="PS51186">
    <property type="entry name" value="GNAT"/>
    <property type="match status" value="1"/>
</dbReference>
<organism evidence="2 3">
    <name type="scientific">Infirmifilum lucidum</name>
    <dbReference type="NCBI Taxonomy" id="2776706"/>
    <lineage>
        <taxon>Archaea</taxon>
        <taxon>Thermoproteota</taxon>
        <taxon>Thermoprotei</taxon>
        <taxon>Thermofilales</taxon>
        <taxon>Thermofilaceae</taxon>
        <taxon>Infirmifilum</taxon>
    </lineage>
</organism>
<dbReference type="SUPFAM" id="SSF55729">
    <property type="entry name" value="Acyl-CoA N-acyltransferases (Nat)"/>
    <property type="match status" value="1"/>
</dbReference>
<gene>
    <name evidence="2" type="ORF">IG193_00995</name>
</gene>
<evidence type="ECO:0000313" key="3">
    <source>
        <dbReference type="Proteomes" id="UP000594121"/>
    </source>
</evidence>
<dbReference type="EMBL" id="CP062310">
    <property type="protein sequence ID" value="QOJ79726.1"/>
    <property type="molecule type" value="Genomic_DNA"/>
</dbReference>
<name>A0A7L9FLI1_9CREN</name>
<dbReference type="InterPro" id="IPR000182">
    <property type="entry name" value="GNAT_dom"/>
</dbReference>
<dbReference type="InterPro" id="IPR016181">
    <property type="entry name" value="Acyl_CoA_acyltransferase"/>
</dbReference>
<keyword evidence="3" id="KW-1185">Reference proteome</keyword>
<feature type="domain" description="N-acetyltransferase" evidence="1">
    <location>
        <begin position="1"/>
        <end position="115"/>
    </location>
</feature>
<sequence length="115" mass="13311">MLNLSLSEDAIPDKTLRRITFDDPNYDGKYALVAVEDGKPIGFVLGVRRRREPKELVDVQRNLAWVKVFAVKEEYRGKGVATALFDELEERLREDESERVRVSDYSCGIYSVEWI</sequence>
<dbReference type="CDD" id="cd04301">
    <property type="entry name" value="NAT_SF"/>
    <property type="match status" value="1"/>
</dbReference>
<protein>
    <submittedName>
        <fullName evidence="2">GNAT family N-acetyltransferase</fullName>
    </submittedName>
</protein>
<accession>A0A7L9FLI1</accession>
<evidence type="ECO:0000259" key="1">
    <source>
        <dbReference type="PROSITE" id="PS51186"/>
    </source>
</evidence>
<dbReference type="GO" id="GO:0016747">
    <property type="term" value="F:acyltransferase activity, transferring groups other than amino-acyl groups"/>
    <property type="evidence" value="ECO:0007669"/>
    <property type="project" value="InterPro"/>
</dbReference>
<evidence type="ECO:0000313" key="2">
    <source>
        <dbReference type="EMBL" id="QOJ79726.1"/>
    </source>
</evidence>
<dbReference type="AlphaFoldDB" id="A0A7L9FLI1"/>
<dbReference type="KEGG" id="thel:IG193_00995"/>
<dbReference type="Gene3D" id="3.40.630.30">
    <property type="match status" value="1"/>
</dbReference>